<dbReference type="AlphaFoldDB" id="A0A0A8Y7Z2"/>
<accession>A0A0A8Y7Z2</accession>
<evidence type="ECO:0000313" key="1">
    <source>
        <dbReference type="EMBL" id="JAD21305.1"/>
    </source>
</evidence>
<protein>
    <submittedName>
        <fullName evidence="1">Uncharacterized protein</fullName>
    </submittedName>
</protein>
<sequence length="27" mass="3386">MQLVIEPLQKMRHNTWPKSTYLRKSWN</sequence>
<reference evidence="1" key="2">
    <citation type="journal article" date="2015" name="Data Brief">
        <title>Shoot transcriptome of the giant reed, Arundo donax.</title>
        <authorList>
            <person name="Barrero R.A."/>
            <person name="Guerrero F.D."/>
            <person name="Moolhuijzen P."/>
            <person name="Goolsby J.A."/>
            <person name="Tidwell J."/>
            <person name="Bellgard S.E."/>
            <person name="Bellgard M.I."/>
        </authorList>
    </citation>
    <scope>NUCLEOTIDE SEQUENCE</scope>
    <source>
        <tissue evidence="1">Shoot tissue taken approximately 20 cm above the soil surface</tissue>
    </source>
</reference>
<name>A0A0A8Y7Z2_ARUDO</name>
<organism evidence="1">
    <name type="scientific">Arundo donax</name>
    <name type="common">Giant reed</name>
    <name type="synonym">Donax arundinaceus</name>
    <dbReference type="NCBI Taxonomy" id="35708"/>
    <lineage>
        <taxon>Eukaryota</taxon>
        <taxon>Viridiplantae</taxon>
        <taxon>Streptophyta</taxon>
        <taxon>Embryophyta</taxon>
        <taxon>Tracheophyta</taxon>
        <taxon>Spermatophyta</taxon>
        <taxon>Magnoliopsida</taxon>
        <taxon>Liliopsida</taxon>
        <taxon>Poales</taxon>
        <taxon>Poaceae</taxon>
        <taxon>PACMAD clade</taxon>
        <taxon>Arundinoideae</taxon>
        <taxon>Arundineae</taxon>
        <taxon>Arundo</taxon>
    </lineage>
</organism>
<dbReference type="EMBL" id="GBRH01276590">
    <property type="protein sequence ID" value="JAD21305.1"/>
    <property type="molecule type" value="Transcribed_RNA"/>
</dbReference>
<reference evidence="1" key="1">
    <citation type="submission" date="2014-09" db="EMBL/GenBank/DDBJ databases">
        <authorList>
            <person name="Magalhaes I.L.F."/>
            <person name="Oliveira U."/>
            <person name="Santos F.R."/>
            <person name="Vidigal T.H.D.A."/>
            <person name="Brescovit A.D."/>
            <person name="Santos A.J."/>
        </authorList>
    </citation>
    <scope>NUCLEOTIDE SEQUENCE</scope>
    <source>
        <tissue evidence="1">Shoot tissue taken approximately 20 cm above the soil surface</tissue>
    </source>
</reference>
<proteinExistence type="predicted"/>